<feature type="region of interest" description="Disordered" evidence="1">
    <location>
        <begin position="1"/>
        <end position="54"/>
    </location>
</feature>
<name>A0A2U1N9H4_ARTAN</name>
<keyword evidence="2" id="KW-1133">Transmembrane helix</keyword>
<evidence type="ECO:0000313" key="4">
    <source>
        <dbReference type="Proteomes" id="UP000245207"/>
    </source>
</evidence>
<evidence type="ECO:0000256" key="1">
    <source>
        <dbReference type="SAM" id="MobiDB-lite"/>
    </source>
</evidence>
<feature type="compositionally biased region" description="Polar residues" evidence="1">
    <location>
        <begin position="1"/>
        <end position="30"/>
    </location>
</feature>
<dbReference type="PANTHER" id="PTHR31210">
    <property type="entry name" value="OS06G0731900 PROTEIN"/>
    <property type="match status" value="1"/>
</dbReference>
<dbReference type="STRING" id="35608.A0A2U1N9H4"/>
<dbReference type="Proteomes" id="UP000245207">
    <property type="component" value="Unassembled WGS sequence"/>
</dbReference>
<accession>A0A2U1N9H4</accession>
<keyword evidence="2" id="KW-0472">Membrane</keyword>
<keyword evidence="4" id="KW-1185">Reference proteome</keyword>
<dbReference type="PANTHER" id="PTHR31210:SF11">
    <property type="entry name" value="KETOGLUTARATE REDUCTASE TRANS-SPLICING-LIKE PROTEIN, PUTATIVE (DUF707)-RELATED"/>
    <property type="match status" value="1"/>
</dbReference>
<dbReference type="OrthoDB" id="9985979at2759"/>
<dbReference type="Pfam" id="PF05212">
    <property type="entry name" value="DUF707"/>
    <property type="match status" value="1"/>
</dbReference>
<organism evidence="3 4">
    <name type="scientific">Artemisia annua</name>
    <name type="common">Sweet wormwood</name>
    <dbReference type="NCBI Taxonomy" id="35608"/>
    <lineage>
        <taxon>Eukaryota</taxon>
        <taxon>Viridiplantae</taxon>
        <taxon>Streptophyta</taxon>
        <taxon>Embryophyta</taxon>
        <taxon>Tracheophyta</taxon>
        <taxon>Spermatophyta</taxon>
        <taxon>Magnoliopsida</taxon>
        <taxon>eudicotyledons</taxon>
        <taxon>Gunneridae</taxon>
        <taxon>Pentapetalae</taxon>
        <taxon>asterids</taxon>
        <taxon>campanulids</taxon>
        <taxon>Asterales</taxon>
        <taxon>Asteraceae</taxon>
        <taxon>Asteroideae</taxon>
        <taxon>Anthemideae</taxon>
        <taxon>Artemisiinae</taxon>
        <taxon>Artemisia</taxon>
    </lineage>
</organism>
<feature type="transmembrane region" description="Helical" evidence="2">
    <location>
        <begin position="98"/>
        <end position="116"/>
    </location>
</feature>
<dbReference type="InterPro" id="IPR007877">
    <property type="entry name" value="DUF707"/>
</dbReference>
<keyword evidence="2" id="KW-0812">Transmembrane</keyword>
<proteinExistence type="predicted"/>
<evidence type="ECO:0000313" key="3">
    <source>
        <dbReference type="EMBL" id="PWA70153.1"/>
    </source>
</evidence>
<evidence type="ECO:0000256" key="2">
    <source>
        <dbReference type="SAM" id="Phobius"/>
    </source>
</evidence>
<comment type="caution">
    <text evidence="3">The sequence shown here is derived from an EMBL/GenBank/DDBJ whole genome shotgun (WGS) entry which is preliminary data.</text>
</comment>
<dbReference type="EMBL" id="PKPP01003297">
    <property type="protein sequence ID" value="PWA70153.1"/>
    <property type="molecule type" value="Genomic_DNA"/>
</dbReference>
<dbReference type="AlphaFoldDB" id="A0A2U1N9H4"/>
<protein>
    <submittedName>
        <fullName evidence="3">Uncharacterized protein</fullName>
    </submittedName>
</protein>
<gene>
    <name evidence="3" type="ORF">CTI12_AA291820</name>
</gene>
<sequence>MPITSEVLTTTKSVPTDLTTSNNESLCEQFSKTREASTSKSQSSMSVTDESDEDDVCIPDVLPGRGFLDDMKDDAVMAMRLSYMKPFNFVLDLTNRRFLASFIIITLSIYGLYYLGHPLIADNVDVPITQTSKVALKDTGTDTVSAKCKNECRPSGSEVWPEGIVAKTSDLDMRPLRDSTNKKAHSQHSKSLLAIAAGVKQKDLVDKIITKFLQNGFIVMVFHYDGIVDQWNDLGWASDVIHVSAVDQTKWWFAKRFLHPDIVSEYDYLFVWDEDLEVDHFDPGRYLAIVKEEGLDISQPALDRGKSGIHHHITAHRKNSKVHRRYYKLQGGKRCYKNSTSPPCIGWVELMVPVFSKAAWRCAWYLIQNDLIHGWGIDFQLGYCAQGDRKKTVGVVDAEYIVHLGLATLGGSNHKGSGDIDPGNDRVEVRKQSYNEMLVFRHRWQQAVKGDKCWIDRYRDRE</sequence>
<reference evidence="3 4" key="1">
    <citation type="journal article" date="2018" name="Mol. Plant">
        <title>The genome of Artemisia annua provides insight into the evolution of Asteraceae family and artemisinin biosynthesis.</title>
        <authorList>
            <person name="Shen Q."/>
            <person name="Zhang L."/>
            <person name="Liao Z."/>
            <person name="Wang S."/>
            <person name="Yan T."/>
            <person name="Shi P."/>
            <person name="Liu M."/>
            <person name="Fu X."/>
            <person name="Pan Q."/>
            <person name="Wang Y."/>
            <person name="Lv Z."/>
            <person name="Lu X."/>
            <person name="Zhang F."/>
            <person name="Jiang W."/>
            <person name="Ma Y."/>
            <person name="Chen M."/>
            <person name="Hao X."/>
            <person name="Li L."/>
            <person name="Tang Y."/>
            <person name="Lv G."/>
            <person name="Zhou Y."/>
            <person name="Sun X."/>
            <person name="Brodelius P.E."/>
            <person name="Rose J.K.C."/>
            <person name="Tang K."/>
        </authorList>
    </citation>
    <scope>NUCLEOTIDE SEQUENCE [LARGE SCALE GENOMIC DNA]</scope>
    <source>
        <strain evidence="4">cv. Huhao1</strain>
        <tissue evidence="3">Leaf</tissue>
    </source>
</reference>